<protein>
    <recommendedName>
        <fullName evidence="4">Fe2OG dioxygenase domain-containing protein</fullName>
    </recommendedName>
</protein>
<reference evidence="2" key="1">
    <citation type="submission" date="2021-11" db="EMBL/GenBank/DDBJ databases">
        <authorList>
            <consortium name="Genoscope - CEA"/>
            <person name="William W."/>
        </authorList>
    </citation>
    <scope>NUCLEOTIDE SEQUENCE</scope>
</reference>
<organism evidence="2 3">
    <name type="scientific">Pelagomonas calceolata</name>
    <dbReference type="NCBI Taxonomy" id="35677"/>
    <lineage>
        <taxon>Eukaryota</taxon>
        <taxon>Sar</taxon>
        <taxon>Stramenopiles</taxon>
        <taxon>Ochrophyta</taxon>
        <taxon>Pelagophyceae</taxon>
        <taxon>Pelagomonadales</taxon>
        <taxon>Pelagomonadaceae</taxon>
        <taxon>Pelagomonas</taxon>
    </lineage>
</organism>
<keyword evidence="3" id="KW-1185">Reference proteome</keyword>
<proteinExistence type="predicted"/>
<feature type="signal peptide" evidence="1">
    <location>
        <begin position="1"/>
        <end position="15"/>
    </location>
</feature>
<comment type="caution">
    <text evidence="2">The sequence shown here is derived from an EMBL/GenBank/DDBJ whole genome shotgun (WGS) entry which is preliminary data.</text>
</comment>
<evidence type="ECO:0000256" key="1">
    <source>
        <dbReference type="SAM" id="SignalP"/>
    </source>
</evidence>
<dbReference type="InterPro" id="IPR012668">
    <property type="entry name" value="CHP02466"/>
</dbReference>
<dbReference type="EMBL" id="CAKKNE010000002">
    <property type="protein sequence ID" value="CAH0369142.1"/>
    <property type="molecule type" value="Genomic_DNA"/>
</dbReference>
<evidence type="ECO:0008006" key="4">
    <source>
        <dbReference type="Google" id="ProtNLM"/>
    </source>
</evidence>
<gene>
    <name evidence="2" type="ORF">PECAL_2P22520</name>
</gene>
<dbReference type="OrthoDB" id="10674100at2759"/>
<evidence type="ECO:0000313" key="2">
    <source>
        <dbReference type="EMBL" id="CAH0369142.1"/>
    </source>
</evidence>
<accession>A0A8J2WUS8</accession>
<sequence>MRALILILGAVLGMSEKRVQFKLAATVAYETVPSRAQTLGEAAGLREVKRVFRHAPKHEAKHRAQGLHLWYTGAAASAADADRAVAQLQADPDLLHLLVEGEWALAAPPRADAGGNSVPVRHRFEAEGVDVWLTRDTGVAAEPLEAVALNLERREASVERSNVGGYHSHTDLFDAFPRATHAARQATEIAARAMGADVSARAPATRVAVEGARLVVDGDYQLAVRADAANLELAGAARAHDADASGSVEAWVNVSRAGHFNALHDHAGASVSGVIWVRAPPAPRGVEFSGCLFLALRFPSDDAPGAYALVAPADRALVAFPGRLAHAVLPLAPEALRDPDDVRISLAFNYP</sequence>
<dbReference type="Proteomes" id="UP000789595">
    <property type="component" value="Unassembled WGS sequence"/>
</dbReference>
<evidence type="ECO:0000313" key="3">
    <source>
        <dbReference type="Proteomes" id="UP000789595"/>
    </source>
</evidence>
<dbReference type="Pfam" id="PF13759">
    <property type="entry name" value="2OG-FeII_Oxy_5"/>
    <property type="match status" value="1"/>
</dbReference>
<feature type="chain" id="PRO_5035188462" description="Fe2OG dioxygenase domain-containing protein" evidence="1">
    <location>
        <begin position="16"/>
        <end position="351"/>
    </location>
</feature>
<name>A0A8J2WUS8_9STRA</name>
<keyword evidence="1" id="KW-0732">Signal</keyword>
<dbReference type="AlphaFoldDB" id="A0A8J2WUS8"/>
<dbReference type="Gene3D" id="2.60.120.620">
    <property type="entry name" value="q2cbj1_9rhob like domain"/>
    <property type="match status" value="1"/>
</dbReference>